<dbReference type="RefSeq" id="WP_073018464.1">
    <property type="nucleotide sequence ID" value="NZ_FQXU01000005.1"/>
</dbReference>
<dbReference type="EMBL" id="FQXU01000005">
    <property type="protein sequence ID" value="SHI02781.1"/>
    <property type="molecule type" value="Genomic_DNA"/>
</dbReference>
<evidence type="ECO:0000313" key="2">
    <source>
        <dbReference type="Proteomes" id="UP000184241"/>
    </source>
</evidence>
<evidence type="ECO:0000313" key="1">
    <source>
        <dbReference type="EMBL" id="SHI02781.1"/>
    </source>
</evidence>
<name>A0A1M5XSJ9_9CLOT</name>
<dbReference type="Proteomes" id="UP000184241">
    <property type="component" value="Unassembled WGS sequence"/>
</dbReference>
<dbReference type="AlphaFoldDB" id="A0A1M5XSJ9"/>
<gene>
    <name evidence="1" type="ORF">SAMN02745941_01615</name>
</gene>
<organism evidence="1 2">
    <name type="scientific">Clostridium intestinale DSM 6191</name>
    <dbReference type="NCBI Taxonomy" id="1121320"/>
    <lineage>
        <taxon>Bacteria</taxon>
        <taxon>Bacillati</taxon>
        <taxon>Bacillota</taxon>
        <taxon>Clostridia</taxon>
        <taxon>Eubacteriales</taxon>
        <taxon>Clostridiaceae</taxon>
        <taxon>Clostridium</taxon>
    </lineage>
</organism>
<reference evidence="1 2" key="1">
    <citation type="submission" date="2016-11" db="EMBL/GenBank/DDBJ databases">
        <authorList>
            <person name="Jaros S."/>
            <person name="Januszkiewicz K."/>
            <person name="Wedrychowicz H."/>
        </authorList>
    </citation>
    <scope>NUCLEOTIDE SEQUENCE [LARGE SCALE GENOMIC DNA]</scope>
    <source>
        <strain evidence="1 2">DSM 6191</strain>
    </source>
</reference>
<proteinExistence type="predicted"/>
<sequence length="113" mass="13143">MMNEDIKVIDLAKELSLHVKLVTSIKSFDNFNSYFNIYSEVEEPCRRIVVLTPYEELEEVYDENPDEPIKSNLLIDGNVWIEEYPLITSPKDIHIDALVVSKELAHNISIMFK</sequence>
<protein>
    <submittedName>
        <fullName evidence="1">Uncharacterized protein</fullName>
    </submittedName>
</protein>
<accession>A0A1M5XSJ9</accession>